<gene>
    <name evidence="3" type="ORF">SAMN03097708_02672</name>
</gene>
<accession>A0A1G5QSW2</accession>
<dbReference type="EMBL" id="FMWD01000008">
    <property type="protein sequence ID" value="SCZ64620.1"/>
    <property type="molecule type" value="Genomic_DNA"/>
</dbReference>
<dbReference type="InterPro" id="IPR011990">
    <property type="entry name" value="TPR-like_helical_dom_sf"/>
</dbReference>
<keyword evidence="2" id="KW-0732">Signal</keyword>
<dbReference type="SUPFAM" id="SSF48452">
    <property type="entry name" value="TPR-like"/>
    <property type="match status" value="1"/>
</dbReference>
<evidence type="ECO:0008006" key="5">
    <source>
        <dbReference type="Google" id="ProtNLM"/>
    </source>
</evidence>
<evidence type="ECO:0000313" key="3">
    <source>
        <dbReference type="EMBL" id="SCZ64620.1"/>
    </source>
</evidence>
<feature type="compositionally biased region" description="Acidic residues" evidence="1">
    <location>
        <begin position="641"/>
        <end position="651"/>
    </location>
</feature>
<name>A0A1G5QSW2_9GAMM</name>
<dbReference type="Gene3D" id="1.25.40.10">
    <property type="entry name" value="Tetratricopeptide repeat domain"/>
    <property type="match status" value="1"/>
</dbReference>
<organism evidence="3 4">
    <name type="scientific">Thiohalomonas denitrificans</name>
    <dbReference type="NCBI Taxonomy" id="415747"/>
    <lineage>
        <taxon>Bacteria</taxon>
        <taxon>Pseudomonadati</taxon>
        <taxon>Pseudomonadota</taxon>
        <taxon>Gammaproteobacteria</taxon>
        <taxon>Thiohalomonadales</taxon>
        <taxon>Thiohalomonadaceae</taxon>
        <taxon>Thiohalomonas</taxon>
    </lineage>
</organism>
<dbReference type="STRING" id="415747.SAMN03097708_02672"/>
<feature type="compositionally biased region" description="Basic and acidic residues" evidence="1">
    <location>
        <begin position="614"/>
        <end position="640"/>
    </location>
</feature>
<keyword evidence="4" id="KW-1185">Reference proteome</keyword>
<sequence>MLSRIVCLLGIGFMTSSVAADSPSGELKDLFFGEALYYAGQGEYFDAIARLDAELGQHYGLDDPDLDSFYFHVNQAEFSVGDFELSYRMHLRAGRAVEAVLEGNVDEAIRNEAAYRLARIYFQKDQPLNALHALERIRGRVPDRIWDDLAFLRAQVYMATGRFAEAAEILEPLERADGYAGFAAYNRGIALLQDGEQAAGTRALDQAGQVRGTQRGTLAIRDKANLVLGSKLLDDEEPVAAKQFLERVRLQGPFSGRALLGSGWADASARRYERALVPWSILAKRNVTDESVQEALLAVPYAYGKLGVYGKAALGYGSALEAFGGEIDKLDRSIKSIREGKFLEALVREELKQDKNWMVKLRSLPEAPETYYLMQLMASHDFQASLKNYLDLEELRKRLVVWEKDLEAYEDLIAVRRAYYEPLLPDIDAQFRRLDSRMRLRMEQRDRLDERLQAMLISPRPEFLATAEERVISERISIIEKQLKHTRASEEMRHRIRRLKGIIHWRIHTEYDQRLTEAHKHLRELDGIVEELQSQYDSFVRTRQAATQSYQGYETAIRQQRTRVRNTLQPVQNLMARQGHMLETMAVNELERRRTRLEEFQIKARFAMADSYDRATKAQADKEAKALEEAARARASSEAEERLEEGGEAPEESPGTSGAK</sequence>
<evidence type="ECO:0000256" key="1">
    <source>
        <dbReference type="SAM" id="MobiDB-lite"/>
    </source>
</evidence>
<proteinExistence type="predicted"/>
<dbReference type="Proteomes" id="UP000199648">
    <property type="component" value="Unassembled WGS sequence"/>
</dbReference>
<feature type="region of interest" description="Disordered" evidence="1">
    <location>
        <begin position="614"/>
        <end position="660"/>
    </location>
</feature>
<reference evidence="3 4" key="1">
    <citation type="submission" date="2016-10" db="EMBL/GenBank/DDBJ databases">
        <authorList>
            <person name="de Groot N.N."/>
        </authorList>
    </citation>
    <scope>NUCLEOTIDE SEQUENCE [LARGE SCALE GENOMIC DNA]</scope>
    <source>
        <strain evidence="3 4">HLD2</strain>
    </source>
</reference>
<feature type="signal peptide" evidence="2">
    <location>
        <begin position="1"/>
        <end position="19"/>
    </location>
</feature>
<feature type="chain" id="PRO_5011602635" description="Tetratricopeptide repeat-containing protein" evidence="2">
    <location>
        <begin position="20"/>
        <end position="660"/>
    </location>
</feature>
<evidence type="ECO:0000313" key="4">
    <source>
        <dbReference type="Proteomes" id="UP000199648"/>
    </source>
</evidence>
<dbReference type="AlphaFoldDB" id="A0A1G5QSW2"/>
<protein>
    <recommendedName>
        <fullName evidence="5">Tetratricopeptide repeat-containing protein</fullName>
    </recommendedName>
</protein>
<evidence type="ECO:0000256" key="2">
    <source>
        <dbReference type="SAM" id="SignalP"/>
    </source>
</evidence>